<dbReference type="OrthoDB" id="5288828at2759"/>
<evidence type="ECO:0000313" key="3">
    <source>
        <dbReference type="EMBL" id="POR34586.1"/>
    </source>
</evidence>
<evidence type="ECO:0000313" key="4">
    <source>
        <dbReference type="Proteomes" id="UP000237481"/>
    </source>
</evidence>
<comment type="caution">
    <text evidence="3">The sequence shown here is derived from an EMBL/GenBank/DDBJ whole genome shotgun (WGS) entry which is preliminary data.</text>
</comment>
<feature type="compositionally biased region" description="Low complexity" evidence="1">
    <location>
        <begin position="333"/>
        <end position="348"/>
    </location>
</feature>
<gene>
    <name evidence="3" type="ORF">TPAR_05211</name>
</gene>
<feature type="compositionally biased region" description="Polar residues" evidence="1">
    <location>
        <begin position="314"/>
        <end position="330"/>
    </location>
</feature>
<feature type="region of interest" description="Disordered" evidence="1">
    <location>
        <begin position="726"/>
        <end position="750"/>
    </location>
</feature>
<feature type="compositionally biased region" description="Acidic residues" evidence="1">
    <location>
        <begin position="287"/>
        <end position="305"/>
    </location>
</feature>
<organism evidence="3 4">
    <name type="scientific">Tolypocladium paradoxum</name>
    <dbReference type="NCBI Taxonomy" id="94208"/>
    <lineage>
        <taxon>Eukaryota</taxon>
        <taxon>Fungi</taxon>
        <taxon>Dikarya</taxon>
        <taxon>Ascomycota</taxon>
        <taxon>Pezizomycotina</taxon>
        <taxon>Sordariomycetes</taxon>
        <taxon>Hypocreomycetidae</taxon>
        <taxon>Hypocreales</taxon>
        <taxon>Ophiocordycipitaceae</taxon>
        <taxon>Tolypocladium</taxon>
    </lineage>
</organism>
<feature type="region of interest" description="Disordered" evidence="1">
    <location>
        <begin position="1"/>
        <end position="37"/>
    </location>
</feature>
<dbReference type="Pfam" id="PF10056">
    <property type="entry name" value="DUF2293"/>
    <property type="match status" value="1"/>
</dbReference>
<proteinExistence type="predicted"/>
<feature type="region of interest" description="Disordered" evidence="1">
    <location>
        <begin position="571"/>
        <end position="598"/>
    </location>
</feature>
<feature type="compositionally biased region" description="Basic and acidic residues" evidence="1">
    <location>
        <begin position="367"/>
        <end position="380"/>
    </location>
</feature>
<accession>A0A2S4KWM4</accession>
<feature type="compositionally biased region" description="Basic and acidic residues" evidence="1">
    <location>
        <begin position="773"/>
        <end position="787"/>
    </location>
</feature>
<feature type="region of interest" description="Disordered" evidence="1">
    <location>
        <begin position="764"/>
        <end position="787"/>
    </location>
</feature>
<name>A0A2S4KWM4_9HYPO</name>
<dbReference type="PANTHER" id="PTHR38113">
    <property type="match status" value="1"/>
</dbReference>
<evidence type="ECO:0000259" key="2">
    <source>
        <dbReference type="Pfam" id="PF10056"/>
    </source>
</evidence>
<feature type="domain" description="DUF2293" evidence="2">
    <location>
        <begin position="178"/>
        <end position="265"/>
    </location>
</feature>
<dbReference type="InterPro" id="IPR018744">
    <property type="entry name" value="DUF2293"/>
</dbReference>
<feature type="compositionally biased region" description="Basic residues" evidence="1">
    <location>
        <begin position="356"/>
        <end position="366"/>
    </location>
</feature>
<feature type="compositionally biased region" description="Polar residues" evidence="1">
    <location>
        <begin position="384"/>
        <end position="404"/>
    </location>
</feature>
<dbReference type="AlphaFoldDB" id="A0A2S4KWM4"/>
<feature type="region of interest" description="Disordered" evidence="1">
    <location>
        <begin position="479"/>
        <end position="544"/>
    </location>
</feature>
<feature type="region of interest" description="Disordered" evidence="1">
    <location>
        <begin position="286"/>
        <end position="404"/>
    </location>
</feature>
<feature type="compositionally biased region" description="Basic and acidic residues" evidence="1">
    <location>
        <begin position="497"/>
        <end position="506"/>
    </location>
</feature>
<dbReference type="Proteomes" id="UP000237481">
    <property type="component" value="Unassembled WGS sequence"/>
</dbReference>
<sequence length="810" mass="90260">MGTTKRKLPATVAGGPQERHKRAQRPQHGPLAPVPLPDSLVARPPLPIPKSKHHSYFEFVENKDKKKKLNIEHTFNRTPPPNFEFVPAGNPELTTACKELSRENGVMIFIVTNSYNTTALSYANQLNRVGCHFHTNIVQEARAGVVGPPEQPVRVPHGVPEPIPKSQRLYHAQADAVLRDLFPRIPNTDRQRVLERAFTFGTCFRGQKTVGLSDDIPLSRRAQLAVLAHIRHTHTRYDQLLRETDYQNARKAVESLSLDILVKWRGDEETGRDQLDEILREVVVISDSEDDDSEEGTEGTSVEELDSTRDAAVSRQSSHQSPQRTGLNRQRSAKAAARAPRPGATAGGKDQDHGASRSHRRGFKRYRAWEEALQRNRDPDLNPPRSTADTPPDQSNTNSFPNAYEQQPLFSSVGSAPSSNGYVPQRTAMFQQLPHNVVPIAPAHSLQGEVTLATRGGLHQQPASVGNNFQDMLVPSIESAHPAPARPSFFPDVPPVRTEDRMDHSSQHHGMQYHHGQPPSLAQLPGQDDYNSGPRVISDHMPHGRVGLGGFRAEGSLQTFGQRDLNQFNSDYRGNPGPASSLHHSAGRVHEATPSSDQPVADRIVLNAARPGSRLNPILMEDRGGFYERVAAQPEPVMPPREPNGHVDDRRLIHQVPQAPDRHIVVSQEEGSRILQESQGTFGVEIIPIPRSGIVPHLGQPHSIHAASRVPLNPWERGPHVDFERSRIFGDDRGGPGSRPASAEYRAPPPQPYREELQFDFRLDLPPQTHPDPGYRQHQERPPMGDHYYDNYGRGYPPRVPHPEHINVFR</sequence>
<evidence type="ECO:0000256" key="1">
    <source>
        <dbReference type="SAM" id="MobiDB-lite"/>
    </source>
</evidence>
<dbReference type="PANTHER" id="PTHR38113:SF1">
    <property type="entry name" value="DUF2293 DOMAIN-CONTAINING PROTEIN"/>
    <property type="match status" value="1"/>
</dbReference>
<keyword evidence="4" id="KW-1185">Reference proteome</keyword>
<dbReference type="EMBL" id="PKSG01000514">
    <property type="protein sequence ID" value="POR34586.1"/>
    <property type="molecule type" value="Genomic_DNA"/>
</dbReference>
<reference evidence="3 4" key="1">
    <citation type="submission" date="2018-01" db="EMBL/GenBank/DDBJ databases">
        <title>Harnessing the power of phylogenomics to disentangle the directionality and signatures of interkingdom host jumping in the parasitic fungal genus Tolypocladium.</title>
        <authorList>
            <person name="Quandt C.A."/>
            <person name="Patterson W."/>
            <person name="Spatafora J.W."/>
        </authorList>
    </citation>
    <scope>NUCLEOTIDE SEQUENCE [LARGE SCALE GENOMIC DNA]</scope>
    <source>
        <strain evidence="3 4">NRBC 100945</strain>
    </source>
</reference>
<protein>
    <recommendedName>
        <fullName evidence="2">DUF2293 domain-containing protein</fullName>
    </recommendedName>
</protein>